<organism evidence="2 3">
    <name type="scientific">Periconia digitata</name>
    <dbReference type="NCBI Taxonomy" id="1303443"/>
    <lineage>
        <taxon>Eukaryota</taxon>
        <taxon>Fungi</taxon>
        <taxon>Dikarya</taxon>
        <taxon>Ascomycota</taxon>
        <taxon>Pezizomycotina</taxon>
        <taxon>Dothideomycetes</taxon>
        <taxon>Pleosporomycetidae</taxon>
        <taxon>Pleosporales</taxon>
        <taxon>Massarineae</taxon>
        <taxon>Periconiaceae</taxon>
        <taxon>Periconia</taxon>
    </lineage>
</organism>
<sequence>MVLIVGNRIFALREGDVSISDFLLDPTTQACVLSSSRPSRVLYFAHPLPPSTLNHLTPSELRVLYQHIDGTRYLLFQSVEGDEEDGIRALQYQTGIQARILRKLREQTDETDDLLPEPTMLLVEAPNGDSDPKVIKAWVDGGLGQPFPLQLPVYPEPPLSHIKQGDGYELRNDAMDDPTWDIYFKAIASLSKEDLNRYINGEIEVARNHLGQDSDFHIIPGDGHPHRARYMDWMQKTRVPDTVVRPPSIWKRARPASFSAEKTGTSKVDQNRFPNSELAKENHDTTFDHGGSPGHKAQDDDALGGGCARYTPAEWLLSSSKWPSNVLKFLAFIKTLHPAELGLLAVCDLHVVKGSSEFGYQLATYREPTQTILSRKEWYAIFADYKNDEDYESEQAFKHALDHAADEALPFLFYGLLVERKGIRRSVKGNPQLNMTGQEWRKRFFGRDSKESLREWRESMSDSELHYFYSKISKDGRASEELLETLDPDQPLPLCRCFLADGSESDVGDNPSIDNCLSMNHLNLEHAFLHKDLSDSSVTSLVTFIESLTDFEVNAFLENKLRLGRRSEPGWYLFGDKNIQGRIHEEREVAEELKRYLRGKAKDCGKLKLEWKEDRGGRFAGKSPAKEDQIAEYSEQDSTEPLNGNGAWDIPTEIRTGSDPRNYQDYWCDERAPDAYGKNKAPRSPTEQKKEGLMGELDLPRYREKQVNEFCKSNDIWWPPAGQSFVGSTYDCHIPSYSQPLSLQEEPRSQALHEQRAFDAVNGTNINPDDRTRQFWKGQVAPPHLMEDVVPPRRSRPY</sequence>
<dbReference type="AlphaFoldDB" id="A0A9W4U7S5"/>
<proteinExistence type="predicted"/>
<accession>A0A9W4U7S5</accession>
<feature type="compositionally biased region" description="Polar residues" evidence="1">
    <location>
        <begin position="260"/>
        <end position="274"/>
    </location>
</feature>
<dbReference type="Proteomes" id="UP001152607">
    <property type="component" value="Unassembled WGS sequence"/>
</dbReference>
<dbReference type="OrthoDB" id="10468716at2759"/>
<feature type="compositionally biased region" description="Basic and acidic residues" evidence="1">
    <location>
        <begin position="278"/>
        <end position="287"/>
    </location>
</feature>
<evidence type="ECO:0000313" key="3">
    <source>
        <dbReference type="Proteomes" id="UP001152607"/>
    </source>
</evidence>
<gene>
    <name evidence="2" type="ORF">PDIGIT_LOCUS2982</name>
</gene>
<comment type="caution">
    <text evidence="2">The sequence shown here is derived from an EMBL/GenBank/DDBJ whole genome shotgun (WGS) entry which is preliminary data.</text>
</comment>
<dbReference type="EMBL" id="CAOQHR010000002">
    <property type="protein sequence ID" value="CAI6304866.1"/>
    <property type="molecule type" value="Genomic_DNA"/>
</dbReference>
<feature type="region of interest" description="Disordered" evidence="1">
    <location>
        <begin position="617"/>
        <end position="655"/>
    </location>
</feature>
<reference evidence="2" key="1">
    <citation type="submission" date="2023-01" db="EMBL/GenBank/DDBJ databases">
        <authorList>
            <person name="Van Ghelder C."/>
            <person name="Rancurel C."/>
        </authorList>
    </citation>
    <scope>NUCLEOTIDE SEQUENCE</scope>
    <source>
        <strain evidence="2">CNCM I-4278</strain>
    </source>
</reference>
<evidence type="ECO:0000313" key="2">
    <source>
        <dbReference type="EMBL" id="CAI6304866.1"/>
    </source>
</evidence>
<keyword evidence="3" id="KW-1185">Reference proteome</keyword>
<evidence type="ECO:0000256" key="1">
    <source>
        <dbReference type="SAM" id="MobiDB-lite"/>
    </source>
</evidence>
<name>A0A9W4U7S5_9PLEO</name>
<feature type="region of interest" description="Disordered" evidence="1">
    <location>
        <begin position="255"/>
        <end position="301"/>
    </location>
</feature>
<feature type="region of interest" description="Disordered" evidence="1">
    <location>
        <begin position="761"/>
        <end position="798"/>
    </location>
</feature>
<protein>
    <submittedName>
        <fullName evidence="2">Uncharacterized protein</fullName>
    </submittedName>
</protein>